<name>A0A316Z8U6_9BASI</name>
<feature type="region of interest" description="Disordered" evidence="7">
    <location>
        <begin position="121"/>
        <end position="148"/>
    </location>
</feature>
<feature type="binding site" evidence="6">
    <location>
        <position position="1156"/>
    </location>
    <ligand>
        <name>ATP</name>
        <dbReference type="ChEBI" id="CHEBI:30616"/>
    </ligand>
</feature>
<evidence type="ECO:0000256" key="3">
    <source>
        <dbReference type="ARBA" id="ARBA00022777"/>
    </source>
</evidence>
<feature type="region of interest" description="Disordered" evidence="7">
    <location>
        <begin position="1462"/>
        <end position="1501"/>
    </location>
</feature>
<dbReference type="PANTHER" id="PTHR11042">
    <property type="entry name" value="EUKARYOTIC TRANSLATION INITIATION FACTOR 2-ALPHA KINASE EIF2-ALPHA KINASE -RELATED"/>
    <property type="match status" value="1"/>
</dbReference>
<dbReference type="InterPro" id="IPR011009">
    <property type="entry name" value="Kinase-like_dom_sf"/>
</dbReference>
<dbReference type="GO" id="GO:0005737">
    <property type="term" value="C:cytoplasm"/>
    <property type="evidence" value="ECO:0007669"/>
    <property type="project" value="TreeGrafter"/>
</dbReference>
<dbReference type="InterPro" id="IPR017441">
    <property type="entry name" value="Protein_kinase_ATP_BS"/>
</dbReference>
<keyword evidence="3" id="KW-0418">Kinase</keyword>
<dbReference type="SUPFAM" id="SSF56112">
    <property type="entry name" value="Protein kinase-like (PK-like)"/>
    <property type="match status" value="1"/>
</dbReference>
<dbReference type="SMART" id="SM00220">
    <property type="entry name" value="S_TKc"/>
    <property type="match status" value="1"/>
</dbReference>
<feature type="compositionally biased region" description="Polar residues" evidence="7">
    <location>
        <begin position="434"/>
        <end position="447"/>
    </location>
</feature>
<protein>
    <recommendedName>
        <fullName evidence="8">Protein kinase domain-containing protein</fullName>
    </recommendedName>
</protein>
<dbReference type="Gene3D" id="1.10.510.10">
    <property type="entry name" value="Transferase(Phosphotransferase) domain 1"/>
    <property type="match status" value="1"/>
</dbReference>
<feature type="compositionally biased region" description="Polar residues" evidence="7">
    <location>
        <begin position="392"/>
        <end position="405"/>
    </location>
</feature>
<dbReference type="OrthoDB" id="5337378at2759"/>
<dbReference type="Pfam" id="PF00069">
    <property type="entry name" value="Pkinase"/>
    <property type="match status" value="1"/>
</dbReference>
<evidence type="ECO:0000313" key="10">
    <source>
        <dbReference type="Proteomes" id="UP000245946"/>
    </source>
</evidence>
<feature type="compositionally biased region" description="Low complexity" evidence="7">
    <location>
        <begin position="598"/>
        <end position="611"/>
    </location>
</feature>
<feature type="compositionally biased region" description="Low complexity" evidence="7">
    <location>
        <begin position="336"/>
        <end position="348"/>
    </location>
</feature>
<evidence type="ECO:0000313" key="9">
    <source>
        <dbReference type="EMBL" id="PWN97454.1"/>
    </source>
</evidence>
<evidence type="ECO:0000259" key="8">
    <source>
        <dbReference type="PROSITE" id="PS50011"/>
    </source>
</evidence>
<feature type="compositionally biased region" description="Low complexity" evidence="7">
    <location>
        <begin position="481"/>
        <end position="492"/>
    </location>
</feature>
<evidence type="ECO:0000256" key="4">
    <source>
        <dbReference type="ARBA" id="ARBA00022840"/>
    </source>
</evidence>
<dbReference type="GO" id="GO:0004713">
    <property type="term" value="F:protein tyrosine kinase activity"/>
    <property type="evidence" value="ECO:0007669"/>
    <property type="project" value="TreeGrafter"/>
</dbReference>
<evidence type="ECO:0000256" key="2">
    <source>
        <dbReference type="ARBA" id="ARBA00022741"/>
    </source>
</evidence>
<keyword evidence="4 6" id="KW-0067">ATP-binding</keyword>
<feature type="compositionally biased region" description="Low complexity" evidence="7">
    <location>
        <begin position="553"/>
        <end position="565"/>
    </location>
</feature>
<dbReference type="InterPro" id="IPR008271">
    <property type="entry name" value="Ser/Thr_kinase_AS"/>
</dbReference>
<dbReference type="PROSITE" id="PS00108">
    <property type="entry name" value="PROTEIN_KINASE_ST"/>
    <property type="match status" value="1"/>
</dbReference>
<dbReference type="EMBL" id="KZ819295">
    <property type="protein sequence ID" value="PWN97454.1"/>
    <property type="molecule type" value="Genomic_DNA"/>
</dbReference>
<feature type="region of interest" description="Disordered" evidence="7">
    <location>
        <begin position="161"/>
        <end position="294"/>
    </location>
</feature>
<reference evidence="9 10" key="1">
    <citation type="journal article" date="2018" name="Mol. Biol. Evol.">
        <title>Broad Genomic Sampling Reveals a Smut Pathogenic Ancestry of the Fungal Clade Ustilaginomycotina.</title>
        <authorList>
            <person name="Kijpornyongpan T."/>
            <person name="Mondo S.J."/>
            <person name="Barry K."/>
            <person name="Sandor L."/>
            <person name="Lee J."/>
            <person name="Lipzen A."/>
            <person name="Pangilinan J."/>
            <person name="LaButti K."/>
            <person name="Hainaut M."/>
            <person name="Henrissat B."/>
            <person name="Grigoriev I.V."/>
            <person name="Spatafora J.W."/>
            <person name="Aime M.C."/>
        </authorList>
    </citation>
    <scope>NUCLEOTIDE SEQUENCE [LARGE SCALE GENOMIC DNA]</scope>
    <source>
        <strain evidence="9 10">MCA 4186</strain>
    </source>
</reference>
<organism evidence="9 10">
    <name type="scientific">Tilletiopsis washingtonensis</name>
    <dbReference type="NCBI Taxonomy" id="58919"/>
    <lineage>
        <taxon>Eukaryota</taxon>
        <taxon>Fungi</taxon>
        <taxon>Dikarya</taxon>
        <taxon>Basidiomycota</taxon>
        <taxon>Ustilaginomycotina</taxon>
        <taxon>Exobasidiomycetes</taxon>
        <taxon>Entylomatales</taxon>
        <taxon>Entylomatales incertae sedis</taxon>
        <taxon>Tilletiopsis</taxon>
    </lineage>
</organism>
<dbReference type="GeneID" id="37268500"/>
<feature type="compositionally biased region" description="Low complexity" evidence="7">
    <location>
        <begin position="966"/>
        <end position="976"/>
    </location>
</feature>
<keyword evidence="2 6" id="KW-0547">Nucleotide-binding</keyword>
<dbReference type="GO" id="GO:0110031">
    <property type="term" value="P:negative regulation of G2/MI transition of meiotic cell cycle"/>
    <property type="evidence" value="ECO:0007669"/>
    <property type="project" value="TreeGrafter"/>
</dbReference>
<dbReference type="STRING" id="58919.A0A316Z8U6"/>
<dbReference type="FunFam" id="1.10.510.10:FF:000811">
    <property type="entry name" value="Cyclin-dependent kinase WEE1"/>
    <property type="match status" value="1"/>
</dbReference>
<dbReference type="InterPro" id="IPR000719">
    <property type="entry name" value="Prot_kinase_dom"/>
</dbReference>
<dbReference type="GO" id="GO:0005524">
    <property type="term" value="F:ATP binding"/>
    <property type="evidence" value="ECO:0007669"/>
    <property type="project" value="UniProtKB-UniRule"/>
</dbReference>
<dbReference type="PROSITE" id="PS50011">
    <property type="entry name" value="PROTEIN_KINASE_DOM"/>
    <property type="match status" value="1"/>
</dbReference>
<dbReference type="GO" id="GO:0005634">
    <property type="term" value="C:nucleus"/>
    <property type="evidence" value="ECO:0007669"/>
    <property type="project" value="TreeGrafter"/>
</dbReference>
<evidence type="ECO:0000256" key="7">
    <source>
        <dbReference type="SAM" id="MobiDB-lite"/>
    </source>
</evidence>
<feature type="region of interest" description="Disordered" evidence="7">
    <location>
        <begin position="871"/>
        <end position="1110"/>
    </location>
</feature>
<evidence type="ECO:0000256" key="6">
    <source>
        <dbReference type="PROSITE-ProRule" id="PRU10141"/>
    </source>
</evidence>
<comment type="similarity">
    <text evidence="5">Belongs to the protein kinase superfamily. Ser/Thr protein kinase family. GCN2 subfamily.</text>
</comment>
<feature type="compositionally biased region" description="Polar residues" evidence="7">
    <location>
        <begin position="1011"/>
        <end position="1027"/>
    </location>
</feature>
<keyword evidence="1" id="KW-0808">Transferase</keyword>
<evidence type="ECO:0000256" key="1">
    <source>
        <dbReference type="ARBA" id="ARBA00022679"/>
    </source>
</evidence>
<evidence type="ECO:0000256" key="5">
    <source>
        <dbReference type="ARBA" id="ARBA00037982"/>
    </source>
</evidence>
<keyword evidence="10" id="KW-1185">Reference proteome</keyword>
<feature type="compositionally biased region" description="Low complexity" evidence="7">
    <location>
        <begin position="923"/>
        <end position="955"/>
    </location>
</feature>
<feature type="region of interest" description="Disordered" evidence="7">
    <location>
        <begin position="535"/>
        <end position="644"/>
    </location>
</feature>
<dbReference type="Gene3D" id="3.30.200.20">
    <property type="entry name" value="Phosphorylase Kinase, domain 1"/>
    <property type="match status" value="1"/>
</dbReference>
<feature type="compositionally biased region" description="Low complexity" evidence="7">
    <location>
        <begin position="314"/>
        <end position="331"/>
    </location>
</feature>
<dbReference type="PANTHER" id="PTHR11042:SF190">
    <property type="entry name" value="MITOSIS INHIBITOR PROTEIN KINASE MIK1"/>
    <property type="match status" value="1"/>
</dbReference>
<feature type="region of interest" description="Disordered" evidence="7">
    <location>
        <begin position="16"/>
        <end position="35"/>
    </location>
</feature>
<feature type="region of interest" description="Disordered" evidence="7">
    <location>
        <begin position="336"/>
        <end position="503"/>
    </location>
</feature>
<gene>
    <name evidence="9" type="ORF">FA09DRAFT_319828</name>
</gene>
<dbReference type="InterPro" id="IPR050339">
    <property type="entry name" value="CC_SR_Kinase"/>
</dbReference>
<feature type="compositionally biased region" description="Low complexity" evidence="7">
    <location>
        <begin position="458"/>
        <end position="474"/>
    </location>
</feature>
<accession>A0A316Z8U6</accession>
<feature type="domain" description="Protein kinase" evidence="8">
    <location>
        <begin position="1127"/>
        <end position="1427"/>
    </location>
</feature>
<feature type="compositionally biased region" description="Low complexity" evidence="7">
    <location>
        <begin position="1480"/>
        <end position="1500"/>
    </location>
</feature>
<dbReference type="Proteomes" id="UP000245946">
    <property type="component" value="Unassembled WGS sequence"/>
</dbReference>
<feature type="compositionally biased region" description="Low complexity" evidence="7">
    <location>
        <begin position="270"/>
        <end position="289"/>
    </location>
</feature>
<dbReference type="RefSeq" id="XP_025597733.1">
    <property type="nucleotide sequence ID" value="XM_025740956.1"/>
</dbReference>
<proteinExistence type="inferred from homology"/>
<dbReference type="PROSITE" id="PS00107">
    <property type="entry name" value="PROTEIN_KINASE_ATP"/>
    <property type="match status" value="1"/>
</dbReference>
<sequence length="1633" mass="169065">MISRAAVPLTEDALNASSAFSQATAGERSASDVRQSRRIATRASLAAMNDGVLERRFSTQVSMTPPARFGTRVDESPFDAHATLAAQPATGLRKPPSTLRFGEARQSGMPRSHACESLVPLGATPASSSEMGRGRSWEGGMRRTCPLPATSALGSRIAISAAHQAPRRSDAGTQTALRAAPPSPPAHSSHVRAQTETDSAGSSVAARRRRAPSFLAPLREPVSHRAMELDSDTDADEAPPPSPSPMGDLAFPGTLRAGSSEDEDGGVLQPGFRPSSSGSRRLQGSRSMSVGQQSVPQGLGLTLAFGMTNLPGPSRSSTASSFKSSGSASTTTIASSTSSAALEASASSPYKTPFKRRAGGDATPVHIDRARSSSSGSSGSYDADSVPVGSRRASNGGSVSASQSLFGFAGNMAAPPHSASETRSLDRDSKRRSTGSMQPPLTLTSRLFGSGAERADGPSSSTPASRSARSSMPPVHDMPNSRRASVSSISWSNCDSPAGGAASNEFDDSGVGFNTPAGKAPVMLGLGPLGRQLGLGSARQGSSAKAPRFGGLESSEYEASPAKAAAARREAGLQGVPAGSHPFSVRERSSLANEARLSDSSSSAASSPAPSRLGARNLSVPEGLGSPARHIPDGLPPRDALSVGNFPLPDDHALPYLTPQNFKNAKPLATAFLSTGLVSKQRGRAQGDIVPPLPPNFAALGAASVGNVTGVSASASGTALREIVAAANAKAAAAAPGTALMPDTPVKKMPVEASHVKATLQPPPSVVRAPPVHLLGAPQQSAQPAARMRYSPALDSASSSSGASACGGESPLLFDACDSPTLNLVSVSNSGGDLAAAAAAETGWPGFVDDSIRARRSRHVGSNSQLGQAFVPLPRTVSPPHGLRSDAPLERAPSFGSSLDTCGGSPLSDGPVSPSMQAQLSSARIPARAARARNTTFLAPGSAASSSSAAPSPSGQATHLEEARSRSPGLPSSGSAFAANSLGPHNPFARPPLLRSKTGSRPALILPGRANSFSSTTDQATLRSLASPTFGPGPIPTTPTRNGGPIKWYEAAQLVTTPSPSSRRRTAEAHAAKRGSISGRLAKGSRLSHGPISVDALSKDAPSKTRGSLFLPQAPKSPVVSPFETRFTVQSVLGRGEFSEAVKVEDRSTGCVYAIKRMKRAFTGPRDRLRRLEEVDILRHLSSVETSAGVTGHSNVISLVDAWEEGGHLFVQTELCPLGTLSFFLEGYGNLVGQLDEPRLWKVLTELSLGLGHIHSHGILHLDLKPANVFITEIGTLKIGDFGLATRWPPVEPSVILKGAAIDSTDAASAPDFIKPTSLGQRARRGSKGPNVEREGDREYLAPEIMFEAHYSQAADIFSLGLIMLEAAGNVVLPDNGEAWQKLRNDDLSDVDLSNFSVSLVRLIKTMMSKEPHRRPSIQSILAHPVVKAVQARMAEGLMASELDQLPEFDLAAADLSCSVVPDVDDEGDADMAGTGAGPSSEDMARSGSASSSSSAYSSGDESRVLDVRGALIQEPEDFLLHVLSADPDPDARERCREEPSPWAFDIAAVDMTPIKVHAGSSTFSGGVGLGIDANSPFAIHFTCSPGHGAGAEPPHTSFAASPLRKQHDCFSIGSTADAGAMDLDDDDVFHEP</sequence>
<feature type="region of interest" description="Disordered" evidence="7">
    <location>
        <begin position="312"/>
        <end position="331"/>
    </location>
</feature>